<evidence type="ECO:0000313" key="3">
    <source>
        <dbReference type="Proteomes" id="UP001211872"/>
    </source>
</evidence>
<keyword evidence="1" id="KW-0732">Signal</keyword>
<organism evidence="2 3">
    <name type="scientific">Hymenobacter yonginensis</name>
    <dbReference type="NCBI Taxonomy" id="748197"/>
    <lineage>
        <taxon>Bacteria</taxon>
        <taxon>Pseudomonadati</taxon>
        <taxon>Bacteroidota</taxon>
        <taxon>Cytophagia</taxon>
        <taxon>Cytophagales</taxon>
        <taxon>Hymenobacteraceae</taxon>
        <taxon>Hymenobacter</taxon>
    </lineage>
</organism>
<evidence type="ECO:0000313" key="2">
    <source>
        <dbReference type="EMBL" id="WBO85452.1"/>
    </source>
</evidence>
<feature type="signal peptide" evidence="1">
    <location>
        <begin position="1"/>
        <end position="23"/>
    </location>
</feature>
<feature type="chain" id="PRO_5046762230" description="Peptidoglycan endopeptidase" evidence="1">
    <location>
        <begin position="24"/>
        <end position="244"/>
    </location>
</feature>
<name>A0ABY7PRG8_9BACT</name>
<proteinExistence type="predicted"/>
<protein>
    <recommendedName>
        <fullName evidence="4">Peptidoglycan endopeptidase</fullName>
    </recommendedName>
</protein>
<accession>A0ABY7PRG8</accession>
<sequence length="244" mass="27034">MLPKYLLLPLALLAAACHSDAPAATTVAHTSPDPAAAAEYRPRVARLAARRTALAARYRQARTAAQKAAVLQQARQLLVASLDTVIWPAWYGTPWAFYGTTQQPQQDSIACGYFVTTILRDAGLRLDQVALAKTTSEKLIQNLTDEAHIRRYRLVPQARFVQQLQQLGDGLYIVGLDFHVGFLRVRQGQVRFIHSTYLGEGQVVNEEAATSAALRSKYRVVGCISADARLLDSWLRQRRFVFGG</sequence>
<dbReference type="RefSeq" id="WP_270128060.1">
    <property type="nucleotide sequence ID" value="NZ_CP115396.1"/>
</dbReference>
<gene>
    <name evidence="2" type="ORF">O9Z63_04225</name>
</gene>
<evidence type="ECO:0000256" key="1">
    <source>
        <dbReference type="SAM" id="SignalP"/>
    </source>
</evidence>
<dbReference type="PROSITE" id="PS51257">
    <property type="entry name" value="PROKAR_LIPOPROTEIN"/>
    <property type="match status" value="1"/>
</dbReference>
<reference evidence="2 3" key="1">
    <citation type="journal article" date="2011" name="Int. J. Syst. Evol. Microbiol.">
        <title>Hymenobacter yonginensis sp. nov., isolated from a mesotrophic artificial lake.</title>
        <authorList>
            <person name="Joung Y."/>
            <person name="Cho S.H."/>
            <person name="Kim H."/>
            <person name="Kim S.B."/>
            <person name="Joh K."/>
        </authorList>
    </citation>
    <scope>NUCLEOTIDE SEQUENCE [LARGE SCALE GENOMIC DNA]</scope>
    <source>
        <strain evidence="2 3">KCTC 22745</strain>
    </source>
</reference>
<evidence type="ECO:0008006" key="4">
    <source>
        <dbReference type="Google" id="ProtNLM"/>
    </source>
</evidence>
<keyword evidence="3" id="KW-1185">Reference proteome</keyword>
<dbReference type="EMBL" id="CP115396">
    <property type="protein sequence ID" value="WBO85452.1"/>
    <property type="molecule type" value="Genomic_DNA"/>
</dbReference>
<dbReference type="Proteomes" id="UP001211872">
    <property type="component" value="Chromosome"/>
</dbReference>